<dbReference type="Proteomes" id="UP001085076">
    <property type="component" value="Miscellaneous, Linkage group lg09"/>
</dbReference>
<dbReference type="AlphaFoldDB" id="A0A9D5BZ49"/>
<feature type="domain" description="Serpin" evidence="2">
    <location>
        <begin position="15"/>
        <end position="120"/>
    </location>
</feature>
<dbReference type="InterPro" id="IPR042185">
    <property type="entry name" value="Serpin_sf_2"/>
</dbReference>
<evidence type="ECO:0000256" key="1">
    <source>
        <dbReference type="ARBA" id="ARBA00009500"/>
    </source>
</evidence>
<dbReference type="PANTHER" id="PTHR11461">
    <property type="entry name" value="SERINE PROTEASE INHIBITOR, SERPIN"/>
    <property type="match status" value="1"/>
</dbReference>
<keyword evidence="4" id="KW-1185">Reference proteome</keyword>
<evidence type="ECO:0000259" key="2">
    <source>
        <dbReference type="Pfam" id="PF00079"/>
    </source>
</evidence>
<dbReference type="Pfam" id="PF00079">
    <property type="entry name" value="Serpin"/>
    <property type="match status" value="1"/>
</dbReference>
<dbReference type="InterPro" id="IPR036186">
    <property type="entry name" value="Serpin_sf"/>
</dbReference>
<reference evidence="3" key="2">
    <citation type="journal article" date="2022" name="Hortic Res">
        <title>The genome of Dioscorea zingiberensis sheds light on the biosynthesis, origin and evolution of the medicinally important diosgenin saponins.</title>
        <authorList>
            <person name="Li Y."/>
            <person name="Tan C."/>
            <person name="Li Z."/>
            <person name="Guo J."/>
            <person name="Li S."/>
            <person name="Chen X."/>
            <person name="Wang C."/>
            <person name="Dai X."/>
            <person name="Yang H."/>
            <person name="Song W."/>
            <person name="Hou L."/>
            <person name="Xu J."/>
            <person name="Tong Z."/>
            <person name="Xu A."/>
            <person name="Yuan X."/>
            <person name="Wang W."/>
            <person name="Yang Q."/>
            <person name="Chen L."/>
            <person name="Sun Z."/>
            <person name="Wang K."/>
            <person name="Pan B."/>
            <person name="Chen J."/>
            <person name="Bao Y."/>
            <person name="Liu F."/>
            <person name="Qi X."/>
            <person name="Gang D.R."/>
            <person name="Wen J."/>
            <person name="Li J."/>
        </authorList>
    </citation>
    <scope>NUCLEOTIDE SEQUENCE</scope>
    <source>
        <strain evidence="3">Dzin_1.0</strain>
    </source>
</reference>
<sequence length="236" mass="26475">MFLGGCLDDDVGFILFLQADEVAKEVNSWVDNMTSGLIKELLPSGSIDHNTRLVFGNALYFKGAWDKKFDATKTTDSEFHLLNGSSVQVPFMASKEKQFLSAHDGFKVLGLPYKKEIAYLWFHCNLSSSTSLVSKLNIHLACSYGASYGECPIARLVTKSYWLQYDSNTNDQVSLLMYQCMACGGVLSLTWYNSDYVDLLPMTSMQLCPNQQLGYPGRTYKFYDGPVQYSFGHDLS</sequence>
<accession>A0A9D5BZ49</accession>
<organism evidence="3 4">
    <name type="scientific">Dioscorea zingiberensis</name>
    <dbReference type="NCBI Taxonomy" id="325984"/>
    <lineage>
        <taxon>Eukaryota</taxon>
        <taxon>Viridiplantae</taxon>
        <taxon>Streptophyta</taxon>
        <taxon>Embryophyta</taxon>
        <taxon>Tracheophyta</taxon>
        <taxon>Spermatophyta</taxon>
        <taxon>Magnoliopsida</taxon>
        <taxon>Liliopsida</taxon>
        <taxon>Dioscoreales</taxon>
        <taxon>Dioscoreaceae</taxon>
        <taxon>Dioscorea</taxon>
    </lineage>
</organism>
<dbReference type="GO" id="GO:0005615">
    <property type="term" value="C:extracellular space"/>
    <property type="evidence" value="ECO:0007669"/>
    <property type="project" value="InterPro"/>
</dbReference>
<dbReference type="InterPro" id="IPR000215">
    <property type="entry name" value="Serpin_fam"/>
</dbReference>
<gene>
    <name evidence="3" type="ORF">J5N97_028532</name>
</gene>
<reference evidence="3" key="1">
    <citation type="submission" date="2021-03" db="EMBL/GenBank/DDBJ databases">
        <authorList>
            <person name="Li Z."/>
            <person name="Yang C."/>
        </authorList>
    </citation>
    <scope>NUCLEOTIDE SEQUENCE</scope>
    <source>
        <strain evidence="3">Dzin_1.0</strain>
        <tissue evidence="3">Leaf</tissue>
    </source>
</reference>
<evidence type="ECO:0000313" key="4">
    <source>
        <dbReference type="Proteomes" id="UP001085076"/>
    </source>
</evidence>
<dbReference type="Gene3D" id="3.30.497.10">
    <property type="entry name" value="Antithrombin, subunit I, domain 2"/>
    <property type="match status" value="1"/>
</dbReference>
<name>A0A9D5BZ49_9LILI</name>
<dbReference type="SUPFAM" id="SSF56574">
    <property type="entry name" value="Serpins"/>
    <property type="match status" value="1"/>
</dbReference>
<dbReference type="InterPro" id="IPR023796">
    <property type="entry name" value="Serpin_dom"/>
</dbReference>
<protein>
    <recommendedName>
        <fullName evidence="2">Serpin domain-containing protein</fullName>
    </recommendedName>
</protein>
<dbReference type="InterPro" id="IPR042178">
    <property type="entry name" value="Serpin_sf_1"/>
</dbReference>
<dbReference type="Gene3D" id="2.30.39.10">
    <property type="entry name" value="Alpha-1-antitrypsin, domain 1"/>
    <property type="match status" value="1"/>
</dbReference>
<comment type="caution">
    <text evidence="3">The sequence shown here is derived from an EMBL/GenBank/DDBJ whole genome shotgun (WGS) entry which is preliminary data.</text>
</comment>
<dbReference type="OrthoDB" id="1063785at2759"/>
<proteinExistence type="inferred from homology"/>
<dbReference type="PANTHER" id="PTHR11461:SF211">
    <property type="entry name" value="GH10112P-RELATED"/>
    <property type="match status" value="1"/>
</dbReference>
<evidence type="ECO:0000313" key="3">
    <source>
        <dbReference type="EMBL" id="KAJ0963410.1"/>
    </source>
</evidence>
<dbReference type="GO" id="GO:0004867">
    <property type="term" value="F:serine-type endopeptidase inhibitor activity"/>
    <property type="evidence" value="ECO:0007669"/>
    <property type="project" value="InterPro"/>
</dbReference>
<dbReference type="EMBL" id="JAGGNH010000009">
    <property type="protein sequence ID" value="KAJ0963410.1"/>
    <property type="molecule type" value="Genomic_DNA"/>
</dbReference>
<comment type="similarity">
    <text evidence="1">Belongs to the serpin family.</text>
</comment>